<dbReference type="PANTHER" id="PTHR31272">
    <property type="entry name" value="CYTOCHROME C-TYPE BIOGENESIS PROTEIN HI_1454-RELATED"/>
    <property type="match status" value="1"/>
</dbReference>
<evidence type="ECO:0000313" key="10">
    <source>
        <dbReference type="Proteomes" id="UP000270021"/>
    </source>
</evidence>
<feature type="compositionally biased region" description="Low complexity" evidence="6">
    <location>
        <begin position="291"/>
        <end position="302"/>
    </location>
</feature>
<evidence type="ECO:0000313" key="9">
    <source>
        <dbReference type="EMBL" id="AZN30669.1"/>
    </source>
</evidence>
<evidence type="ECO:0000256" key="6">
    <source>
        <dbReference type="SAM" id="MobiDB-lite"/>
    </source>
</evidence>
<sequence length="311" mass="31279">MDVGFVTAFLGGILALLSPCAALLLPSFFASTVGSGPRLLLHAGVFYGGLLIILVPLGVGAGAFGSLFLTHRTELITVSSLLLITLGIAQIFGLGFDPSSILPGQSAARGRAASATGLVKTFLLGTTSGVAGFCAGPILGAVLTVAAASGDSVTAGLLLAVYGAGMVVPLLLIVALWRPLGGRGRSLLRGRGFTVAGFRFHTTSVLTGALITATGVLFWATNGLVGMPEVVSASTQANLQEGAGFLSNPIVDIAAIVAVAALITAIWYARRTPAAPTEPEPSQSAGEGDHPPFGGTTPQPGGNIITPREIP</sequence>
<feature type="transmembrane region" description="Helical" evidence="7">
    <location>
        <begin position="155"/>
        <end position="177"/>
    </location>
</feature>
<feature type="transmembrane region" description="Helical" evidence="7">
    <location>
        <begin position="250"/>
        <end position="269"/>
    </location>
</feature>
<feature type="transmembrane region" description="Helical" evidence="7">
    <location>
        <begin position="75"/>
        <end position="96"/>
    </location>
</feature>
<organism evidence="9 10">
    <name type="scientific">Flaviflexus salsibiostraticola</name>
    <dbReference type="NCBI Taxonomy" id="1282737"/>
    <lineage>
        <taxon>Bacteria</taxon>
        <taxon>Bacillati</taxon>
        <taxon>Actinomycetota</taxon>
        <taxon>Actinomycetes</taxon>
        <taxon>Actinomycetales</taxon>
        <taxon>Actinomycetaceae</taxon>
        <taxon>Flaviflexus</taxon>
    </lineage>
</organism>
<feature type="domain" description="Cytochrome C biogenesis protein transmembrane" evidence="8">
    <location>
        <begin position="6"/>
        <end position="174"/>
    </location>
</feature>
<comment type="subcellular location">
    <subcellularLocation>
        <location evidence="1">Membrane</location>
        <topology evidence="1">Multi-pass membrane protein</topology>
    </subcellularLocation>
</comment>
<evidence type="ECO:0000256" key="5">
    <source>
        <dbReference type="ARBA" id="ARBA00023136"/>
    </source>
</evidence>
<evidence type="ECO:0000256" key="1">
    <source>
        <dbReference type="ARBA" id="ARBA00004141"/>
    </source>
</evidence>
<dbReference type="AlphaFoldDB" id="A0A3S8ZB05"/>
<evidence type="ECO:0000256" key="4">
    <source>
        <dbReference type="ARBA" id="ARBA00022989"/>
    </source>
</evidence>
<evidence type="ECO:0000256" key="2">
    <source>
        <dbReference type="ARBA" id="ARBA00006143"/>
    </source>
</evidence>
<keyword evidence="3 7" id="KW-0812">Transmembrane</keyword>
<evidence type="ECO:0000259" key="8">
    <source>
        <dbReference type="Pfam" id="PF02683"/>
    </source>
</evidence>
<dbReference type="InterPro" id="IPR051790">
    <property type="entry name" value="Cytochrome_c-biogenesis_DsbD"/>
</dbReference>
<evidence type="ECO:0000256" key="7">
    <source>
        <dbReference type="SAM" id="Phobius"/>
    </source>
</evidence>
<feature type="transmembrane region" description="Helical" evidence="7">
    <location>
        <begin position="6"/>
        <end position="33"/>
    </location>
</feature>
<accession>A0A3S8ZB05</accession>
<keyword evidence="4 7" id="KW-1133">Transmembrane helix</keyword>
<dbReference type="RefSeq" id="WP_126041624.1">
    <property type="nucleotide sequence ID" value="NZ_CP034438.1"/>
</dbReference>
<dbReference type="InterPro" id="IPR003834">
    <property type="entry name" value="Cyt_c_assmbl_TM_dom"/>
</dbReference>
<dbReference type="Proteomes" id="UP000270021">
    <property type="component" value="Chromosome"/>
</dbReference>
<dbReference type="Pfam" id="PF02683">
    <property type="entry name" value="DsbD_TM"/>
    <property type="match status" value="1"/>
</dbReference>
<protein>
    <submittedName>
        <fullName evidence="9">Cytochrome c biogenesis protein CcdA</fullName>
    </submittedName>
</protein>
<reference evidence="9 10" key="1">
    <citation type="submission" date="2018-12" db="EMBL/GenBank/DDBJ databases">
        <title>Complete genome sequence of Flaviflexus salsibiostraticola KCTC 33148.</title>
        <authorList>
            <person name="Bae J.-W."/>
        </authorList>
    </citation>
    <scope>NUCLEOTIDE SEQUENCE [LARGE SCALE GENOMIC DNA]</scope>
    <source>
        <strain evidence="9 10">KCTC 33148</strain>
    </source>
</reference>
<feature type="region of interest" description="Disordered" evidence="6">
    <location>
        <begin position="274"/>
        <end position="311"/>
    </location>
</feature>
<gene>
    <name evidence="9" type="ORF">EJO69_10415</name>
</gene>
<keyword evidence="5 7" id="KW-0472">Membrane</keyword>
<dbReference type="OrthoDB" id="4332145at2"/>
<dbReference type="GO" id="GO:0016020">
    <property type="term" value="C:membrane"/>
    <property type="evidence" value="ECO:0007669"/>
    <property type="project" value="UniProtKB-SubCell"/>
</dbReference>
<proteinExistence type="inferred from homology"/>
<dbReference type="PANTHER" id="PTHR31272:SF4">
    <property type="entry name" value="CYTOCHROME C-TYPE BIOGENESIS PROTEIN HI_1454-RELATED"/>
    <property type="match status" value="1"/>
</dbReference>
<keyword evidence="10" id="KW-1185">Reference proteome</keyword>
<dbReference type="EMBL" id="CP034438">
    <property type="protein sequence ID" value="AZN30669.1"/>
    <property type="molecule type" value="Genomic_DNA"/>
</dbReference>
<evidence type="ECO:0000256" key="3">
    <source>
        <dbReference type="ARBA" id="ARBA00022692"/>
    </source>
</evidence>
<dbReference type="GO" id="GO:0017004">
    <property type="term" value="P:cytochrome complex assembly"/>
    <property type="evidence" value="ECO:0007669"/>
    <property type="project" value="InterPro"/>
</dbReference>
<feature type="transmembrane region" description="Helical" evidence="7">
    <location>
        <begin position="45"/>
        <end position="69"/>
    </location>
</feature>
<comment type="similarity">
    <text evidence="2">Belongs to the DsbD family.</text>
</comment>
<dbReference type="KEGG" id="fsl:EJO69_10415"/>
<feature type="transmembrane region" description="Helical" evidence="7">
    <location>
        <begin position="198"/>
        <end position="220"/>
    </location>
</feature>
<feature type="transmembrane region" description="Helical" evidence="7">
    <location>
        <begin position="117"/>
        <end position="143"/>
    </location>
</feature>
<name>A0A3S8ZB05_9ACTO</name>